<gene>
    <name evidence="2" type="ORF">G7Y89_g6414</name>
</gene>
<feature type="domain" description="Ubiquitin-like" evidence="1">
    <location>
        <begin position="252"/>
        <end position="331"/>
    </location>
</feature>
<keyword evidence="3" id="KW-1185">Reference proteome</keyword>
<sequence length="587" mass="66206">MFTAVGSIGDIIAIAQVAGKLYKALRASQGSAAEFQDVVLELSTFYGTLERVNKKHPSPTRPDLTSHIAIIGPIVHECKAEIEGFLDKIVLQYGRRLGAGAIASKRGFKEMGRMLQWSVFKGAEVGRLREKLMEANAMIQLVYSQAQGAAAEEDAKIISDKLKALSELEAVANENLNKHIVEIQERIEGQNRVLESHTTILKEVSSDVQSVMTAVTPMAEATFDMKSMLIEVQKTLYSHQGVPRSLDPWLQRALYLEDSLGYVLPIPLETISSWETLHAVLCDKFISRPGYELVKRRQYIFQDGANGRDLSVKVHFTSAVRPGQKITMCMAFFSPKGQKNVCPKCGTVTIAGSNTDVNCSNTACQMIYRRVVDGTETSPFNNQNGNWSRLFPEEKKNDISLEENEITDCVPSHLLRHGEIDDSPDVFKRVRLFTRWQDAEESRAGDLFMKLGDVSLWEVSGPASEVCNQMSYLVQDALEDEYDFWDEGYESWDEEGKRLSPDERCLYYCIFFLGTCRRKARPVLIVYSKYKSFRNKMVGSLRGLDWLDPSKSGVIATTWYNPAIRRAIIEERIRSCGWDRGFAEEAY</sequence>
<dbReference type="Pfam" id="PF22893">
    <property type="entry name" value="ULD_2"/>
    <property type="match status" value="1"/>
</dbReference>
<dbReference type="OrthoDB" id="3045089at2759"/>
<dbReference type="AlphaFoldDB" id="A0A8H4RNW4"/>
<evidence type="ECO:0000313" key="3">
    <source>
        <dbReference type="Proteomes" id="UP000566819"/>
    </source>
</evidence>
<organism evidence="2 3">
    <name type="scientific">Cudoniella acicularis</name>
    <dbReference type="NCBI Taxonomy" id="354080"/>
    <lineage>
        <taxon>Eukaryota</taxon>
        <taxon>Fungi</taxon>
        <taxon>Dikarya</taxon>
        <taxon>Ascomycota</taxon>
        <taxon>Pezizomycotina</taxon>
        <taxon>Leotiomycetes</taxon>
        <taxon>Helotiales</taxon>
        <taxon>Tricladiaceae</taxon>
        <taxon>Cudoniella</taxon>
    </lineage>
</organism>
<name>A0A8H4RNW4_9HELO</name>
<comment type="caution">
    <text evidence="2">The sequence shown here is derived from an EMBL/GenBank/DDBJ whole genome shotgun (WGS) entry which is preliminary data.</text>
</comment>
<dbReference type="InterPro" id="IPR054464">
    <property type="entry name" value="ULD_fung"/>
</dbReference>
<accession>A0A8H4RNW4</accession>
<dbReference type="PANTHER" id="PTHR38886:SF1">
    <property type="entry name" value="NACHT-NTPASE AND P-LOOP NTPASES N-TERMINAL DOMAIN-CONTAINING PROTEIN"/>
    <property type="match status" value="1"/>
</dbReference>
<evidence type="ECO:0000313" key="2">
    <source>
        <dbReference type="EMBL" id="KAF4631717.1"/>
    </source>
</evidence>
<dbReference type="PANTHER" id="PTHR38886">
    <property type="entry name" value="SESA DOMAIN-CONTAINING PROTEIN"/>
    <property type="match status" value="1"/>
</dbReference>
<dbReference type="Proteomes" id="UP000566819">
    <property type="component" value="Unassembled WGS sequence"/>
</dbReference>
<dbReference type="EMBL" id="JAAMPI010000416">
    <property type="protein sequence ID" value="KAF4631717.1"/>
    <property type="molecule type" value="Genomic_DNA"/>
</dbReference>
<protein>
    <recommendedName>
        <fullName evidence="1">Ubiquitin-like domain-containing protein</fullName>
    </recommendedName>
</protein>
<reference evidence="2 3" key="1">
    <citation type="submission" date="2020-03" db="EMBL/GenBank/DDBJ databases">
        <title>Draft Genome Sequence of Cudoniella acicularis.</title>
        <authorList>
            <person name="Buettner E."/>
            <person name="Kellner H."/>
        </authorList>
    </citation>
    <scope>NUCLEOTIDE SEQUENCE [LARGE SCALE GENOMIC DNA]</scope>
    <source>
        <strain evidence="2 3">DSM 108380</strain>
    </source>
</reference>
<evidence type="ECO:0000259" key="1">
    <source>
        <dbReference type="Pfam" id="PF22893"/>
    </source>
</evidence>
<proteinExistence type="predicted"/>